<keyword evidence="11" id="KW-1185">Reference proteome</keyword>
<comment type="subcellular location">
    <subcellularLocation>
        <location evidence="1">Nucleus</location>
    </subcellularLocation>
</comment>
<feature type="region of interest" description="Disordered" evidence="7">
    <location>
        <begin position="629"/>
        <end position="667"/>
    </location>
</feature>
<dbReference type="PANTHER" id="PTHR10665">
    <property type="entry name" value="RECOMBINING BINDING PROTEIN SUPPRESSOR OF HAIRLESS"/>
    <property type="match status" value="1"/>
</dbReference>
<dbReference type="GO" id="GO:0001228">
    <property type="term" value="F:DNA-binding transcription activator activity, RNA polymerase II-specific"/>
    <property type="evidence" value="ECO:0007669"/>
    <property type="project" value="InterPro"/>
</dbReference>
<dbReference type="AlphaFoldDB" id="A0A1Y2BHU0"/>
<keyword evidence="5" id="KW-0804">Transcription</keyword>
<evidence type="ECO:0000256" key="3">
    <source>
        <dbReference type="ARBA" id="ARBA00023015"/>
    </source>
</evidence>
<dbReference type="Gene3D" id="2.80.10.50">
    <property type="match status" value="1"/>
</dbReference>
<dbReference type="SMART" id="SM01267">
    <property type="entry name" value="LAG1_DNAbind"/>
    <property type="match status" value="1"/>
</dbReference>
<comment type="caution">
    <text evidence="10">The sequence shown here is derived from an EMBL/GenBank/DDBJ whole genome shotgun (WGS) entry which is preliminary data.</text>
</comment>
<comment type="similarity">
    <text evidence="2">Belongs to the Su(H) family.</text>
</comment>
<dbReference type="InParanoid" id="A0A1Y2BHU0"/>
<evidence type="ECO:0000259" key="9">
    <source>
        <dbReference type="SMART" id="SM01268"/>
    </source>
</evidence>
<evidence type="ECO:0000256" key="7">
    <source>
        <dbReference type="SAM" id="MobiDB-lite"/>
    </source>
</evidence>
<reference evidence="10 11" key="1">
    <citation type="submission" date="2016-07" db="EMBL/GenBank/DDBJ databases">
        <title>Pervasive Adenine N6-methylation of Active Genes in Fungi.</title>
        <authorList>
            <consortium name="DOE Joint Genome Institute"/>
            <person name="Mondo S.J."/>
            <person name="Dannebaum R.O."/>
            <person name="Kuo R.C."/>
            <person name="Labutti K."/>
            <person name="Haridas S."/>
            <person name="Kuo A."/>
            <person name="Salamov A."/>
            <person name="Ahrendt S.R."/>
            <person name="Lipzen A."/>
            <person name="Sullivan W."/>
            <person name="Andreopoulos W.B."/>
            <person name="Clum A."/>
            <person name="Lindquist E."/>
            <person name="Daum C."/>
            <person name="Ramamoorthy G.K."/>
            <person name="Gryganskyi A."/>
            <person name="Culley D."/>
            <person name="Magnuson J.K."/>
            <person name="James T.Y."/>
            <person name="O'Malley M.A."/>
            <person name="Stajich J.E."/>
            <person name="Spatafora J.W."/>
            <person name="Visel A."/>
            <person name="Grigoriev I.V."/>
        </authorList>
    </citation>
    <scope>NUCLEOTIDE SEQUENCE [LARGE SCALE GENOMIC DNA]</scope>
    <source>
        <strain evidence="10 11">68-887.2</strain>
    </source>
</reference>
<dbReference type="Proteomes" id="UP000193986">
    <property type="component" value="Unassembled WGS sequence"/>
</dbReference>
<evidence type="ECO:0000256" key="5">
    <source>
        <dbReference type="ARBA" id="ARBA00023163"/>
    </source>
</evidence>
<dbReference type="InterPro" id="IPR037095">
    <property type="entry name" value="RBP-J/Cbf11_DNA-bd_sf"/>
</dbReference>
<sequence>MNMNDENISSTTPLDLLLNAITGSSDFTYTTQPGVDVPRGDEELNLTSLLAAHAQAEGTPAQAGRDQPLDGAVDKLRQQKIARALSAQIVLAAKHSGTAEDPQADVEEARLAGISHGIISKVEVWHPKTGQKSYGKERRILCPPPILHVAGPLFSLLTSATLATTSQSEASDTPIASSTQTQRIPLSLTEESKTPQAIIQSSKKQSKEARRQRLREAALRAGFGATLAMDRSKDMPKQRQALADGLGFAGMWIGEEKGKGKSRGKQYHLELTLSQPGVEDPGFTTPARQDQGETGSSEVIPPAVDDQISPDDAAALRDVFGQANLEDLQAFEDGLVNHSSDLVEHLQEQSQTISEVDKGRHSPNPIEADLPPQARSWATFTSNPLTIVTKPSQKTIKARSMASCLSDRDIISLYTRLHSQTVRTKYMKLETGSTSQLSSKTGKWSPFAIEVVERAATPAADGRPAKRAKRASAEPSDHVLTYGSVVRLVDVKSGIKTDPLRLVKVEKNEAIVGEDYGQPVSELQRVGLARVGGNDESARWFLSAPGARMGGGELRPEEELLRKIRPKTKKATSGSGTIGPADEFPAMANVTEGEENNGQHHNAADFDLSTSLPTTLHDTEQATIENGTVEAEAPEDEDAPVSAMKRKRTKRNALAKAAAEEDEEGSNAARLGWAQALRETREIPINDDGVPSTRTVNIEKIEDWMCWLVAGVSSFSFSFFDGYSGFGTLPSAPLDPIPRILADPQLVAETNTLHLVLSDFYSPDEFDAPRPFEVYLGPIGPLTTSSWRSTAPPQDGLSSGQPPLAVLYDERDGEMVPNREVRSAFPATTKHVLVVVEMPDAPSILRVMEELATKAREGDPGHATTNEIEGENAPVPIESQDNTVDAPGDIWDSHTQEAEADQIMSSEGELTIQQALQNAQAAQATLDLDGSMIDPTLTSTQPELSATKLSSPPAPFKSGEVEDVIPVIAVADQEQEPPPIGLHVPERQKKTELVALPLVLLRRRDGAGFGVGRSVVAERLVDGEGEWRGNAQWGLRLVET</sequence>
<gene>
    <name evidence="10" type="ORF">BCR39DRAFT_518513</name>
</gene>
<dbReference type="OrthoDB" id="5600360at2759"/>
<dbReference type="Gene3D" id="2.60.40.1450">
    <property type="entry name" value="LAG1, DNA binding domain"/>
    <property type="match status" value="1"/>
</dbReference>
<feature type="compositionally biased region" description="Polar residues" evidence="7">
    <location>
        <begin position="194"/>
        <end position="203"/>
    </location>
</feature>
<feature type="domain" description="Beta-trefoil DNA-binding" evidence="9">
    <location>
        <begin position="403"/>
        <end position="707"/>
    </location>
</feature>
<dbReference type="STRING" id="71784.A0A1Y2BHU0"/>
<evidence type="ECO:0000256" key="2">
    <source>
        <dbReference type="ARBA" id="ARBA00009704"/>
    </source>
</evidence>
<feature type="region of interest" description="Disordered" evidence="7">
    <location>
        <begin position="350"/>
        <end position="371"/>
    </location>
</feature>
<dbReference type="SMART" id="SM01268">
    <property type="entry name" value="BTD"/>
    <property type="match status" value="1"/>
</dbReference>
<proteinExistence type="inferred from homology"/>
<evidence type="ECO:0000256" key="1">
    <source>
        <dbReference type="ARBA" id="ARBA00004123"/>
    </source>
</evidence>
<evidence type="ECO:0000313" key="11">
    <source>
        <dbReference type="Proteomes" id="UP000193986"/>
    </source>
</evidence>
<protein>
    <submittedName>
        <fullName evidence="10">Beta-trefoil DNA-binding domain-domain-containing protein</fullName>
    </submittedName>
</protein>
<evidence type="ECO:0000256" key="4">
    <source>
        <dbReference type="ARBA" id="ARBA00023125"/>
    </source>
</evidence>
<evidence type="ECO:0000313" key="10">
    <source>
        <dbReference type="EMBL" id="ORY34107.1"/>
    </source>
</evidence>
<dbReference type="InterPro" id="IPR008967">
    <property type="entry name" value="p53-like_TF_DNA-bd_sf"/>
</dbReference>
<feature type="compositionally biased region" description="Basic residues" evidence="7">
    <location>
        <begin position="644"/>
        <end position="653"/>
    </location>
</feature>
<feature type="region of interest" description="Disordered" evidence="7">
    <location>
        <begin position="275"/>
        <end position="304"/>
    </location>
</feature>
<keyword evidence="6" id="KW-0539">Nucleus</keyword>
<dbReference type="GO" id="GO:0005634">
    <property type="term" value="C:nucleus"/>
    <property type="evidence" value="ECO:0007669"/>
    <property type="project" value="UniProtKB-SubCell"/>
</dbReference>
<feature type="region of interest" description="Disordered" evidence="7">
    <location>
        <begin position="166"/>
        <end position="213"/>
    </location>
</feature>
<dbReference type="SUPFAM" id="SSF49417">
    <property type="entry name" value="p53-like transcription factors"/>
    <property type="match status" value="1"/>
</dbReference>
<dbReference type="Pfam" id="PF09271">
    <property type="entry name" value="LAG1-DNAbind"/>
    <property type="match status" value="1"/>
</dbReference>
<name>A0A1Y2BHU0_9TREE</name>
<dbReference type="InterPro" id="IPR040159">
    <property type="entry name" value="CLS_fam"/>
</dbReference>
<dbReference type="InterPro" id="IPR015350">
    <property type="entry name" value="Beta-trefoil_DNA-bd_dom"/>
</dbReference>
<feature type="region of interest" description="Disordered" evidence="7">
    <location>
        <begin position="855"/>
        <end position="882"/>
    </location>
</feature>
<feature type="compositionally biased region" description="Polar residues" evidence="7">
    <location>
        <begin position="286"/>
        <end position="297"/>
    </location>
</feature>
<dbReference type="GO" id="GO:0000978">
    <property type="term" value="F:RNA polymerase II cis-regulatory region sequence-specific DNA binding"/>
    <property type="evidence" value="ECO:0007669"/>
    <property type="project" value="InterPro"/>
</dbReference>
<organism evidence="10 11">
    <name type="scientific">Naematelia encephala</name>
    <dbReference type="NCBI Taxonomy" id="71784"/>
    <lineage>
        <taxon>Eukaryota</taxon>
        <taxon>Fungi</taxon>
        <taxon>Dikarya</taxon>
        <taxon>Basidiomycota</taxon>
        <taxon>Agaricomycotina</taxon>
        <taxon>Tremellomycetes</taxon>
        <taxon>Tremellales</taxon>
        <taxon>Naemateliaceae</taxon>
        <taxon>Naematelia</taxon>
    </lineage>
</organism>
<feature type="compositionally biased region" description="Polar residues" evidence="7">
    <location>
        <begin position="174"/>
        <end position="184"/>
    </location>
</feature>
<feature type="domain" description="RBP-J/Cbf11/Cbf12 DNA binding" evidence="8">
    <location>
        <begin position="121"/>
        <end position="402"/>
    </location>
</feature>
<keyword evidence="3" id="KW-0805">Transcription regulation</keyword>
<dbReference type="EMBL" id="MCFC01000004">
    <property type="protein sequence ID" value="ORY34107.1"/>
    <property type="molecule type" value="Genomic_DNA"/>
</dbReference>
<keyword evidence="4 10" id="KW-0238">DNA-binding</keyword>
<evidence type="ECO:0000256" key="6">
    <source>
        <dbReference type="ARBA" id="ARBA00023242"/>
    </source>
</evidence>
<accession>A0A1Y2BHU0</accession>
<evidence type="ECO:0000259" key="8">
    <source>
        <dbReference type="SMART" id="SM01267"/>
    </source>
</evidence>
<dbReference type="InterPro" id="IPR015351">
    <property type="entry name" value="RBP-J/Cbf11/Cbf12_DNA-bd"/>
</dbReference>
<dbReference type="Pfam" id="PF09270">
    <property type="entry name" value="BTD"/>
    <property type="match status" value="1"/>
</dbReference>
<dbReference type="SUPFAM" id="SSF110217">
    <property type="entry name" value="DNA-binding protein LAG-1 (CSL)"/>
    <property type="match status" value="1"/>
</dbReference>
<dbReference type="InterPro" id="IPR036358">
    <property type="entry name" value="BTD_sf"/>
</dbReference>